<dbReference type="PANTHER" id="PTHR14319">
    <property type="entry name" value="FIVE-SPAN TRANSMEMBRANE PROTEIN M83"/>
    <property type="match status" value="1"/>
</dbReference>
<keyword evidence="5 8" id="KW-1133">Transmembrane helix</keyword>
<feature type="region of interest" description="Disordered" evidence="7">
    <location>
        <begin position="124"/>
        <end position="150"/>
    </location>
</feature>
<evidence type="ECO:0000256" key="1">
    <source>
        <dbReference type="ARBA" id="ARBA00004651"/>
    </source>
</evidence>
<dbReference type="PANTHER" id="PTHR14319:SF3">
    <property type="entry name" value="TRANSMEMBRANE PROTEIN-LIKE PROTEIN"/>
    <property type="match status" value="1"/>
</dbReference>
<reference evidence="10" key="1">
    <citation type="submission" date="2011-02" db="EMBL/GenBank/DDBJ databases">
        <title>The Genome Sequence of Capsaspora owczarzaki ATCC 30864.</title>
        <authorList>
            <person name="Russ C."/>
            <person name="Cuomo C."/>
            <person name="Burger G."/>
            <person name="Gray M.W."/>
            <person name="Holland P.W.H."/>
            <person name="King N."/>
            <person name="Lang F.B.F."/>
            <person name="Roger A.J."/>
            <person name="Ruiz-Trillo I."/>
            <person name="Young S.K."/>
            <person name="Zeng Q."/>
            <person name="Gargeya S."/>
            <person name="Alvarado L."/>
            <person name="Berlin A."/>
            <person name="Chapman S.B."/>
            <person name="Chen Z."/>
            <person name="Freedman E."/>
            <person name="Gellesch M."/>
            <person name="Goldberg J."/>
            <person name="Griggs A."/>
            <person name="Gujja S."/>
            <person name="Heilman E."/>
            <person name="Heiman D."/>
            <person name="Howarth C."/>
            <person name="Mehta T."/>
            <person name="Neiman D."/>
            <person name="Pearson M."/>
            <person name="Roberts A."/>
            <person name="Saif S."/>
            <person name="Shea T."/>
            <person name="Shenoy N."/>
            <person name="Sisk P."/>
            <person name="Stolte C."/>
            <person name="Sykes S."/>
            <person name="White J."/>
            <person name="Yandava C."/>
            <person name="Haas B."/>
            <person name="Nusbaum C."/>
            <person name="Birren B."/>
        </authorList>
    </citation>
    <scope>NUCLEOTIDE SEQUENCE</scope>
    <source>
        <strain evidence="10">ATCC 30864</strain>
    </source>
</reference>
<feature type="transmembrane region" description="Helical" evidence="8">
    <location>
        <begin position="768"/>
        <end position="784"/>
    </location>
</feature>
<keyword evidence="10" id="KW-1185">Reference proteome</keyword>
<dbReference type="OrthoDB" id="69646at2759"/>
<feature type="transmembrane region" description="Helical" evidence="8">
    <location>
        <begin position="856"/>
        <end position="873"/>
    </location>
</feature>
<feature type="transmembrane region" description="Helical" evidence="8">
    <location>
        <begin position="680"/>
        <end position="699"/>
    </location>
</feature>
<evidence type="ECO:0000256" key="5">
    <source>
        <dbReference type="ARBA" id="ARBA00022989"/>
    </source>
</evidence>
<feature type="transmembrane region" description="Helical" evidence="8">
    <location>
        <begin position="706"/>
        <end position="725"/>
    </location>
</feature>
<feature type="region of interest" description="Disordered" evidence="7">
    <location>
        <begin position="1"/>
        <end position="35"/>
    </location>
</feature>
<dbReference type="PhylomeDB" id="A0A0D2U2Z4"/>
<keyword evidence="3" id="KW-1003">Cell membrane</keyword>
<evidence type="ECO:0000256" key="6">
    <source>
        <dbReference type="ARBA" id="ARBA00023136"/>
    </source>
</evidence>
<keyword evidence="6 8" id="KW-0472">Membrane</keyword>
<evidence type="ECO:0000256" key="7">
    <source>
        <dbReference type="SAM" id="MobiDB-lite"/>
    </source>
</evidence>
<proteinExistence type="inferred from homology"/>
<feature type="transmembrane region" description="Helical" evidence="8">
    <location>
        <begin position="745"/>
        <end position="763"/>
    </location>
</feature>
<evidence type="ECO:0000313" key="10">
    <source>
        <dbReference type="Proteomes" id="UP000008743"/>
    </source>
</evidence>
<feature type="compositionally biased region" description="Low complexity" evidence="7">
    <location>
        <begin position="11"/>
        <end position="28"/>
    </location>
</feature>
<comment type="subcellular location">
    <subcellularLocation>
        <location evidence="1">Cell membrane</location>
        <topology evidence="1">Multi-pass membrane protein</topology>
    </subcellularLocation>
</comment>
<dbReference type="EMBL" id="KE346360">
    <property type="protein sequence ID" value="KJE89551.1"/>
    <property type="molecule type" value="Genomic_DNA"/>
</dbReference>
<dbReference type="Proteomes" id="UP000008743">
    <property type="component" value="Unassembled WGS sequence"/>
</dbReference>
<feature type="transmembrane region" description="Helical" evidence="8">
    <location>
        <begin position="73"/>
        <end position="97"/>
    </location>
</feature>
<protein>
    <recommendedName>
        <fullName evidence="11">EGF-like domain-containing protein</fullName>
    </recommendedName>
</protein>
<dbReference type="AlphaFoldDB" id="A0A0D2U2Z4"/>
<evidence type="ECO:0000256" key="3">
    <source>
        <dbReference type="ARBA" id="ARBA00022475"/>
    </source>
</evidence>
<evidence type="ECO:0000256" key="4">
    <source>
        <dbReference type="ARBA" id="ARBA00022692"/>
    </source>
</evidence>
<sequence length="903" mass="98287">MGGIRSWVPLSSISSSSSSSSNGGNNNNQECETDARWPVVAQASSLFLPRYDRCTHQSMQKQKQQSPSQRHRWARAAAVMFVAALFAVATSPLLVAITRPPPTGTSATTTPMTGDHRTEVVTAYSSDRTQRPEQQQQQHHHQHQRREAKLTTKLGSALEQQQQLPGARSRRTPLVMHDKLTSDANIQEMQQQQEDVDSQVALASAGSADPHYQLTEPLSLSISSQPIDFYDDYESLAVMSFAVPAGLASAIIFIDLSDSSNPTFCQSTVQLWMRRGALPIPAPAYGGLYDKEWIIQPRGVLTIQLDSPAPGEYFFAATLPTGDLQTGSDSNSHSCSYGATVSFTRLSLASITTVTPSGSASATFSTTAAAVTTATSVFRFLPSDAAWGASMNISVSSTVTGPVCTSPANLTVSLFSPTQPGLPDAVSGANLYDSRTCQLARLGPNGALLGVQCNVADLALTDFTYAYSYVRVTIQGACTGESFTADLQIGSLACSSSLLTGPGCLSQVVPLSPFDFPWATYGTFFLPSRTVVVVPDVMTLLPLNNQLALPTLNFQVAGSLLYQNAALAAPYKVYLRTGVPPTSTAYDSVFELTSVGGTFDMPFVVAGMTYIGVFLNSSDSPPLSSTVTYQIQVSPVDCLQSCSHGTCTLDTFGASLVSYCSCNRPYSGWSCDEIDDYSAYIGYMFFLTVSNLAFLPAIIVSIRRKLWTECVVYTFTMFGSAFYHICDSNISLCMYPYDAMGVADFYGSYVSFWFTFIYLARLVSPWKHVLQIMGMLGLLIGVTVDRFSAINLAVLAAVGVALIVFTWVRMCRAAHVRWIKYFIWWRLAVGLAIAIVGLCIFGFVQTDSNYGWTHSLWHICIMSSVFFLLISLYEPPDLAVQVDEMRRRSVHTQVKPEEEQSQL</sequence>
<evidence type="ECO:0000256" key="8">
    <source>
        <dbReference type="SAM" id="Phobius"/>
    </source>
</evidence>
<keyword evidence="4 8" id="KW-0812">Transmembrane</keyword>
<name>A0A0D2U2Z4_CAPO3</name>
<evidence type="ECO:0000313" key="9">
    <source>
        <dbReference type="EMBL" id="KJE89551.1"/>
    </source>
</evidence>
<dbReference type="InterPro" id="IPR021910">
    <property type="entry name" value="NGX6/PGAP6/MYMK"/>
</dbReference>
<evidence type="ECO:0008006" key="11">
    <source>
        <dbReference type="Google" id="ProtNLM"/>
    </source>
</evidence>
<organism evidence="9 10">
    <name type="scientific">Capsaspora owczarzaki (strain ATCC 30864)</name>
    <dbReference type="NCBI Taxonomy" id="595528"/>
    <lineage>
        <taxon>Eukaryota</taxon>
        <taxon>Filasterea</taxon>
        <taxon>Capsaspora</taxon>
    </lineage>
</organism>
<dbReference type="InParanoid" id="A0A0D2U2Z4"/>
<dbReference type="Pfam" id="PF12036">
    <property type="entry name" value="DUF3522"/>
    <property type="match status" value="1"/>
</dbReference>
<dbReference type="GO" id="GO:0005886">
    <property type="term" value="C:plasma membrane"/>
    <property type="evidence" value="ECO:0007669"/>
    <property type="project" value="UniProtKB-SubCell"/>
</dbReference>
<accession>A0A0D2U2Z4</accession>
<feature type="transmembrane region" description="Helical" evidence="8">
    <location>
        <begin position="823"/>
        <end position="844"/>
    </location>
</feature>
<gene>
    <name evidence="9" type="ORF">CAOG_000999</name>
</gene>
<feature type="transmembrane region" description="Helical" evidence="8">
    <location>
        <begin position="790"/>
        <end position="811"/>
    </location>
</feature>
<comment type="similarity">
    <text evidence="2">Belongs to the TMEM8 family.</text>
</comment>
<dbReference type="eggNOG" id="ENOG502QQ7Q">
    <property type="taxonomic scope" value="Eukaryota"/>
</dbReference>
<evidence type="ECO:0000256" key="2">
    <source>
        <dbReference type="ARBA" id="ARBA00005542"/>
    </source>
</evidence>